<protein>
    <submittedName>
        <fullName evidence="1">Uncharacterized protein</fullName>
    </submittedName>
</protein>
<reference evidence="1 2" key="1">
    <citation type="journal article" date="2018" name="Front. Plant Sci.">
        <title>Red Clover (Trifolium pratense) and Zigzag Clover (T. medium) - A Picture of Genomic Similarities and Differences.</title>
        <authorList>
            <person name="Dluhosova J."/>
            <person name="Istvanek J."/>
            <person name="Nedelnik J."/>
            <person name="Repkova J."/>
        </authorList>
    </citation>
    <scope>NUCLEOTIDE SEQUENCE [LARGE SCALE GENOMIC DNA]</scope>
    <source>
        <strain evidence="2">cv. 10/8</strain>
        <tissue evidence="1">Leaf</tissue>
    </source>
</reference>
<accession>A0A392UW50</accession>
<sequence length="45" mass="5117">MKVMELTPMPYSQLLPCLVHNGMVAPRALKPMTLPFPTWYDAKAK</sequence>
<dbReference type="EMBL" id="LXQA010986692">
    <property type="protein sequence ID" value="MCI80047.1"/>
    <property type="molecule type" value="Genomic_DNA"/>
</dbReference>
<feature type="non-terminal residue" evidence="1">
    <location>
        <position position="45"/>
    </location>
</feature>
<organism evidence="1 2">
    <name type="scientific">Trifolium medium</name>
    <dbReference type="NCBI Taxonomy" id="97028"/>
    <lineage>
        <taxon>Eukaryota</taxon>
        <taxon>Viridiplantae</taxon>
        <taxon>Streptophyta</taxon>
        <taxon>Embryophyta</taxon>
        <taxon>Tracheophyta</taxon>
        <taxon>Spermatophyta</taxon>
        <taxon>Magnoliopsida</taxon>
        <taxon>eudicotyledons</taxon>
        <taxon>Gunneridae</taxon>
        <taxon>Pentapetalae</taxon>
        <taxon>rosids</taxon>
        <taxon>fabids</taxon>
        <taxon>Fabales</taxon>
        <taxon>Fabaceae</taxon>
        <taxon>Papilionoideae</taxon>
        <taxon>50 kb inversion clade</taxon>
        <taxon>NPAAA clade</taxon>
        <taxon>Hologalegina</taxon>
        <taxon>IRL clade</taxon>
        <taxon>Trifolieae</taxon>
        <taxon>Trifolium</taxon>
    </lineage>
</organism>
<comment type="caution">
    <text evidence="1">The sequence shown here is derived from an EMBL/GenBank/DDBJ whole genome shotgun (WGS) entry which is preliminary data.</text>
</comment>
<evidence type="ECO:0000313" key="1">
    <source>
        <dbReference type="EMBL" id="MCI80047.1"/>
    </source>
</evidence>
<name>A0A392UW50_9FABA</name>
<keyword evidence="2" id="KW-1185">Reference proteome</keyword>
<dbReference type="Proteomes" id="UP000265520">
    <property type="component" value="Unassembled WGS sequence"/>
</dbReference>
<dbReference type="AlphaFoldDB" id="A0A392UW50"/>
<proteinExistence type="predicted"/>
<evidence type="ECO:0000313" key="2">
    <source>
        <dbReference type="Proteomes" id="UP000265520"/>
    </source>
</evidence>